<evidence type="ECO:0000259" key="1">
    <source>
        <dbReference type="PROSITE" id="PS51819"/>
    </source>
</evidence>
<dbReference type="CDD" id="cd06587">
    <property type="entry name" value="VOC"/>
    <property type="match status" value="1"/>
</dbReference>
<dbReference type="Proteomes" id="UP000199119">
    <property type="component" value="Unassembled WGS sequence"/>
</dbReference>
<accession>A0A1I2E0W1</accession>
<dbReference type="InterPro" id="IPR004360">
    <property type="entry name" value="Glyas_Fos-R_dOase_dom"/>
</dbReference>
<dbReference type="GO" id="GO:0051213">
    <property type="term" value="F:dioxygenase activity"/>
    <property type="evidence" value="ECO:0007669"/>
    <property type="project" value="UniProtKB-KW"/>
</dbReference>
<keyword evidence="2" id="KW-0560">Oxidoreductase</keyword>
<protein>
    <submittedName>
        <fullName evidence="2">Glyoxalase/Bleomycin resistance protein/Dioxygenase superfamily protein</fullName>
    </submittedName>
</protein>
<dbReference type="Pfam" id="PF00903">
    <property type="entry name" value="Glyoxalase"/>
    <property type="match status" value="1"/>
</dbReference>
<dbReference type="SUPFAM" id="SSF54593">
    <property type="entry name" value="Glyoxalase/Bleomycin resistance protein/Dihydroxybiphenyl dioxygenase"/>
    <property type="match status" value="1"/>
</dbReference>
<dbReference type="PROSITE" id="PS51819">
    <property type="entry name" value="VOC"/>
    <property type="match status" value="1"/>
</dbReference>
<gene>
    <name evidence="2" type="ORF">SAMN04489711_106120</name>
</gene>
<sequence length="161" mass="18889">MTTADLTRPPYRATEPVVRTTHMLCGTLLAQDLRKARQFYEEILDLECVDLGPDRMLARPRTQRKPGQRNFVLDVRRGDRIANPQRVFHHWGLDLDSKAAVDKMHRLLTARKAELEMQQVLEARFQHGAYSFYFSDRDNNWWEFQYLPASKLEHVFTGDAV</sequence>
<evidence type="ECO:0000313" key="2">
    <source>
        <dbReference type="EMBL" id="SFE85880.1"/>
    </source>
</evidence>
<proteinExistence type="predicted"/>
<evidence type="ECO:0000313" key="3">
    <source>
        <dbReference type="Proteomes" id="UP000199119"/>
    </source>
</evidence>
<keyword evidence="2" id="KW-0223">Dioxygenase</keyword>
<dbReference type="InterPro" id="IPR029068">
    <property type="entry name" value="Glyas_Bleomycin-R_OHBP_Dase"/>
</dbReference>
<dbReference type="Gene3D" id="3.10.180.10">
    <property type="entry name" value="2,3-Dihydroxybiphenyl 1,2-Dioxygenase, domain 1"/>
    <property type="match status" value="1"/>
</dbReference>
<name>A0A1I2E0W1_9BURK</name>
<keyword evidence="3" id="KW-1185">Reference proteome</keyword>
<dbReference type="OrthoDB" id="9792626at2"/>
<dbReference type="InterPro" id="IPR037523">
    <property type="entry name" value="VOC_core"/>
</dbReference>
<feature type="domain" description="VOC" evidence="1">
    <location>
        <begin position="22"/>
        <end position="147"/>
    </location>
</feature>
<dbReference type="EMBL" id="FONX01000006">
    <property type="protein sequence ID" value="SFE85880.1"/>
    <property type="molecule type" value="Genomic_DNA"/>
</dbReference>
<dbReference type="STRING" id="1177982.SAMN04489711_106120"/>
<dbReference type="AlphaFoldDB" id="A0A1I2E0W1"/>
<organism evidence="2 3">
    <name type="scientific">Paracidovorax wautersii</name>
    <dbReference type="NCBI Taxonomy" id="1177982"/>
    <lineage>
        <taxon>Bacteria</taxon>
        <taxon>Pseudomonadati</taxon>
        <taxon>Pseudomonadota</taxon>
        <taxon>Betaproteobacteria</taxon>
        <taxon>Burkholderiales</taxon>
        <taxon>Comamonadaceae</taxon>
        <taxon>Paracidovorax</taxon>
    </lineage>
</organism>
<reference evidence="3" key="1">
    <citation type="submission" date="2016-10" db="EMBL/GenBank/DDBJ databases">
        <authorList>
            <person name="Varghese N."/>
            <person name="Submissions S."/>
        </authorList>
    </citation>
    <scope>NUCLEOTIDE SEQUENCE [LARGE SCALE GENOMIC DNA]</scope>
    <source>
        <strain evidence="3">DSM 27981</strain>
    </source>
</reference>
<dbReference type="RefSeq" id="WP_082136763.1">
    <property type="nucleotide sequence ID" value="NZ_FONX01000006.1"/>
</dbReference>